<evidence type="ECO:0000256" key="5">
    <source>
        <dbReference type="ARBA" id="ARBA00023242"/>
    </source>
</evidence>
<proteinExistence type="predicted"/>
<evidence type="ECO:0008006" key="12">
    <source>
        <dbReference type="Google" id="ProtNLM"/>
    </source>
</evidence>
<dbReference type="PROSITE" id="PS50811">
    <property type="entry name" value="WRKY"/>
    <property type="match status" value="1"/>
</dbReference>
<keyword evidence="2" id="KW-0805">Transcription regulation</keyword>
<dbReference type="InterPro" id="IPR003657">
    <property type="entry name" value="WRKY_dom"/>
</dbReference>
<dbReference type="SMART" id="SM00774">
    <property type="entry name" value="WRKY"/>
    <property type="match status" value="1"/>
</dbReference>
<keyword evidence="4" id="KW-0804">Transcription</keyword>
<dbReference type="PANTHER" id="PTHR31282">
    <property type="entry name" value="WRKY TRANSCRIPTION FACTOR 21-RELATED"/>
    <property type="match status" value="1"/>
</dbReference>
<feature type="region of interest" description="Disordered" evidence="7">
    <location>
        <begin position="327"/>
        <end position="355"/>
    </location>
</feature>
<dbReference type="GO" id="GO:0005634">
    <property type="term" value="C:nucleus"/>
    <property type="evidence" value="ECO:0007669"/>
    <property type="project" value="UniProtKB-SubCell"/>
</dbReference>
<evidence type="ECO:0000256" key="6">
    <source>
        <dbReference type="PROSITE-ProRule" id="PRU00047"/>
    </source>
</evidence>
<evidence type="ECO:0000256" key="3">
    <source>
        <dbReference type="ARBA" id="ARBA00023125"/>
    </source>
</evidence>
<dbReference type="Pfam" id="PF08284">
    <property type="entry name" value="RVP_2"/>
    <property type="match status" value="1"/>
</dbReference>
<keyword evidence="5" id="KW-0539">Nucleus</keyword>
<evidence type="ECO:0000313" key="10">
    <source>
        <dbReference type="EMBL" id="VFQ71127.1"/>
    </source>
</evidence>
<feature type="domain" description="WRKY" evidence="9">
    <location>
        <begin position="435"/>
        <end position="498"/>
    </location>
</feature>
<feature type="domain" description="CCHC-type" evidence="8">
    <location>
        <begin position="197"/>
        <end position="211"/>
    </location>
</feature>
<dbReference type="Proteomes" id="UP000595140">
    <property type="component" value="Unassembled WGS sequence"/>
</dbReference>
<keyword evidence="11" id="KW-1185">Reference proteome</keyword>
<feature type="region of interest" description="Disordered" evidence="7">
    <location>
        <begin position="217"/>
        <end position="261"/>
    </location>
</feature>
<dbReference type="SUPFAM" id="SSF118290">
    <property type="entry name" value="WRKY DNA-binding domain"/>
    <property type="match status" value="1"/>
</dbReference>
<dbReference type="Gene3D" id="2.20.25.80">
    <property type="entry name" value="WRKY domain"/>
    <property type="match status" value="1"/>
</dbReference>
<evidence type="ECO:0000256" key="2">
    <source>
        <dbReference type="ARBA" id="ARBA00023015"/>
    </source>
</evidence>
<dbReference type="GO" id="GO:0043565">
    <property type="term" value="F:sequence-specific DNA binding"/>
    <property type="evidence" value="ECO:0007669"/>
    <property type="project" value="InterPro"/>
</dbReference>
<dbReference type="AlphaFoldDB" id="A0A484L467"/>
<dbReference type="InterPro" id="IPR001878">
    <property type="entry name" value="Znf_CCHC"/>
</dbReference>
<sequence length="585" mass="64933">MKRRIYLRRKAAWERDDPEETFSIDSASSLLRKEAYEWWKRTDESVGTPKPWTWAHFEWAFKQEYIPKRFSEERRKEFVELQQGGMKLPEYRQKFTSPAKFAPTLVSTPTDRIEEFRKKLRPDLRSRVSVLTTVDFAEAYDLIARADSDLSACIEYLKTNNTHSVASENKSRGWKHPLCDTCGRHHPGECWLAQGLCLGCGKAGHFRKDCPTNPGKPFPTAPVVSQSALARPAPSQRSTVGSNPAKNQSQQQGRAPARTYAMKARAEENPDVIEGMFSLFDSVMHVLIDPGSTLSYICVPMPDKAYIMKENLEQPILVSNPLGHSIRDALKSGGGGHASGNGRHGPPPSSSSSNSTVVAKDLVAKILGSFNEVVSILGSLESSSVEVSQAEPPGFRSSDLRQAAEDLGGTWKTSACVVGRGSYKRRKKCETQVRDSQTLVDDGYAWRKYGQKTILNSVYPRHYYRCTHKFEQNCQATKQVQRIQENPPQYRTTYLGNHTCTDFIKHPVFLPTPAGCEGGGPAFPALVTEQDLASFRPELYHLESPFGVPLSCPMGPAMSSSGSEYGDVVSSSGCTCGDLIDALQF</sequence>
<keyword evidence="3" id="KW-0238">DNA-binding</keyword>
<evidence type="ECO:0000313" key="11">
    <source>
        <dbReference type="Proteomes" id="UP000595140"/>
    </source>
</evidence>
<keyword evidence="6" id="KW-0479">Metal-binding</keyword>
<dbReference type="Pfam" id="PF03732">
    <property type="entry name" value="Retrotrans_gag"/>
    <property type="match status" value="1"/>
</dbReference>
<dbReference type="InterPro" id="IPR044810">
    <property type="entry name" value="WRKY_plant"/>
</dbReference>
<organism evidence="10 11">
    <name type="scientific">Cuscuta campestris</name>
    <dbReference type="NCBI Taxonomy" id="132261"/>
    <lineage>
        <taxon>Eukaryota</taxon>
        <taxon>Viridiplantae</taxon>
        <taxon>Streptophyta</taxon>
        <taxon>Embryophyta</taxon>
        <taxon>Tracheophyta</taxon>
        <taxon>Spermatophyta</taxon>
        <taxon>Magnoliopsida</taxon>
        <taxon>eudicotyledons</taxon>
        <taxon>Gunneridae</taxon>
        <taxon>Pentapetalae</taxon>
        <taxon>asterids</taxon>
        <taxon>lamiids</taxon>
        <taxon>Solanales</taxon>
        <taxon>Convolvulaceae</taxon>
        <taxon>Cuscuteae</taxon>
        <taxon>Cuscuta</taxon>
        <taxon>Cuscuta subgen. Grammica</taxon>
        <taxon>Cuscuta sect. Cleistogrammica</taxon>
    </lineage>
</organism>
<feature type="compositionally biased region" description="Polar residues" evidence="7">
    <location>
        <begin position="235"/>
        <end position="253"/>
    </location>
</feature>
<keyword evidence="6" id="KW-0863">Zinc-finger</keyword>
<keyword evidence="6" id="KW-0862">Zinc</keyword>
<dbReference type="InterPro" id="IPR005162">
    <property type="entry name" value="Retrotrans_gag_dom"/>
</dbReference>
<dbReference type="GO" id="GO:0008270">
    <property type="term" value="F:zinc ion binding"/>
    <property type="evidence" value="ECO:0007669"/>
    <property type="project" value="UniProtKB-KW"/>
</dbReference>
<evidence type="ECO:0000256" key="4">
    <source>
        <dbReference type="ARBA" id="ARBA00023163"/>
    </source>
</evidence>
<evidence type="ECO:0000256" key="1">
    <source>
        <dbReference type="ARBA" id="ARBA00004123"/>
    </source>
</evidence>
<name>A0A484L467_9ASTE</name>
<dbReference type="SMART" id="SM00343">
    <property type="entry name" value="ZnF_C2HC"/>
    <property type="match status" value="1"/>
</dbReference>
<dbReference type="PROSITE" id="PS50158">
    <property type="entry name" value="ZF_CCHC"/>
    <property type="match status" value="1"/>
</dbReference>
<dbReference type="Gene3D" id="4.10.60.10">
    <property type="entry name" value="Zinc finger, CCHC-type"/>
    <property type="match status" value="1"/>
</dbReference>
<comment type="subcellular location">
    <subcellularLocation>
        <location evidence="1">Nucleus</location>
    </subcellularLocation>
</comment>
<dbReference type="Pfam" id="PF03106">
    <property type="entry name" value="WRKY"/>
    <property type="match status" value="1"/>
</dbReference>
<evidence type="ECO:0000256" key="7">
    <source>
        <dbReference type="SAM" id="MobiDB-lite"/>
    </source>
</evidence>
<evidence type="ECO:0000259" key="8">
    <source>
        <dbReference type="PROSITE" id="PS50158"/>
    </source>
</evidence>
<dbReference type="InterPro" id="IPR036576">
    <property type="entry name" value="WRKY_dom_sf"/>
</dbReference>
<reference evidence="10 11" key="1">
    <citation type="submission" date="2018-04" db="EMBL/GenBank/DDBJ databases">
        <authorList>
            <person name="Vogel A."/>
        </authorList>
    </citation>
    <scope>NUCLEOTIDE SEQUENCE [LARGE SCALE GENOMIC DNA]</scope>
</reference>
<evidence type="ECO:0000259" key="9">
    <source>
        <dbReference type="PROSITE" id="PS50811"/>
    </source>
</evidence>
<accession>A0A484L467</accession>
<dbReference type="GO" id="GO:0003700">
    <property type="term" value="F:DNA-binding transcription factor activity"/>
    <property type="evidence" value="ECO:0007669"/>
    <property type="project" value="InterPro"/>
</dbReference>
<feature type="compositionally biased region" description="Gly residues" evidence="7">
    <location>
        <begin position="332"/>
        <end position="343"/>
    </location>
</feature>
<dbReference type="OrthoDB" id="95907at2759"/>
<gene>
    <name evidence="10" type="ORF">CCAM_LOCUS12903</name>
</gene>
<dbReference type="EMBL" id="OOIL02001001">
    <property type="protein sequence ID" value="VFQ71127.1"/>
    <property type="molecule type" value="Genomic_DNA"/>
</dbReference>
<protein>
    <recommendedName>
        <fullName evidence="12">CCHC-type domain-containing protein</fullName>
    </recommendedName>
</protein>